<dbReference type="Gene3D" id="2.10.260.10">
    <property type="match status" value="1"/>
</dbReference>
<dbReference type="PANTHER" id="PTHR37550:SF3">
    <property type="entry name" value="ANTITOXIN VAPB1"/>
    <property type="match status" value="1"/>
</dbReference>
<dbReference type="InterPro" id="IPR051734">
    <property type="entry name" value="VapB_TA_antitoxins"/>
</dbReference>
<evidence type="ECO:0000313" key="4">
    <source>
        <dbReference type="EMBL" id="ENU36448.1"/>
    </source>
</evidence>
<dbReference type="AlphaFoldDB" id="N8RM19"/>
<accession>N8RM19</accession>
<evidence type="ECO:0000313" key="5">
    <source>
        <dbReference type="Proteomes" id="UP000023776"/>
    </source>
</evidence>
<evidence type="ECO:0000259" key="3">
    <source>
        <dbReference type="PROSITE" id="PS51740"/>
    </source>
</evidence>
<reference evidence="4 5" key="1">
    <citation type="submission" date="2013-02" db="EMBL/GenBank/DDBJ databases">
        <title>The Genome Sequence of Acinetobacter parvus CIP 108168.</title>
        <authorList>
            <consortium name="The Broad Institute Genome Sequencing Platform"/>
            <consortium name="The Broad Institute Genome Sequencing Center for Infectious Disease"/>
            <person name="Cerqueira G."/>
            <person name="Feldgarden M."/>
            <person name="Courvalin P."/>
            <person name="Perichon B."/>
            <person name="Grillot-Courvalin C."/>
            <person name="Clermont D."/>
            <person name="Rocha E."/>
            <person name="Yoon E.-J."/>
            <person name="Nemec A."/>
            <person name="Walker B."/>
            <person name="Young S.K."/>
            <person name="Zeng Q."/>
            <person name="Gargeya S."/>
            <person name="Fitzgerald M."/>
            <person name="Haas B."/>
            <person name="Abouelleil A."/>
            <person name="Alvarado L."/>
            <person name="Arachchi H.M."/>
            <person name="Berlin A.M."/>
            <person name="Chapman S.B."/>
            <person name="Dewar J."/>
            <person name="Goldberg J."/>
            <person name="Griggs A."/>
            <person name="Gujja S."/>
            <person name="Hansen M."/>
            <person name="Howarth C."/>
            <person name="Imamovic A."/>
            <person name="Larimer J."/>
            <person name="McCowan C."/>
            <person name="Murphy C."/>
            <person name="Neiman D."/>
            <person name="Pearson M."/>
            <person name="Priest M."/>
            <person name="Roberts A."/>
            <person name="Saif S."/>
            <person name="Shea T."/>
            <person name="Sisk P."/>
            <person name="Sykes S."/>
            <person name="Wortman J."/>
            <person name="Nusbaum C."/>
            <person name="Birren B."/>
        </authorList>
    </citation>
    <scope>NUCLEOTIDE SEQUENCE [LARGE SCALE GENOMIC DNA]</scope>
    <source>
        <strain evidence="4 5">CIP 108168</strain>
    </source>
</reference>
<dbReference type="PROSITE" id="PS51740">
    <property type="entry name" value="SPOVT_ABRB"/>
    <property type="match status" value="1"/>
</dbReference>
<dbReference type="HOGENOM" id="CLU_162018_2_2_6"/>
<organism evidence="4 5">
    <name type="scientific">Acinetobacter parvus DSM 16617 = CIP 108168</name>
    <dbReference type="NCBI Taxonomy" id="981333"/>
    <lineage>
        <taxon>Bacteria</taxon>
        <taxon>Pseudomonadati</taxon>
        <taxon>Pseudomonadota</taxon>
        <taxon>Gammaproteobacteria</taxon>
        <taxon>Moraxellales</taxon>
        <taxon>Moraxellaceae</taxon>
        <taxon>Acinetobacter</taxon>
    </lineage>
</organism>
<evidence type="ECO:0000256" key="2">
    <source>
        <dbReference type="PROSITE-ProRule" id="PRU01076"/>
    </source>
</evidence>
<comment type="similarity">
    <text evidence="1">Belongs to the VapB family.</text>
</comment>
<protein>
    <recommendedName>
        <fullName evidence="3">SpoVT-AbrB domain-containing protein</fullName>
    </recommendedName>
</protein>
<dbReference type="PANTHER" id="PTHR37550">
    <property type="entry name" value="ANTITOXIN VAPB1"/>
    <property type="match status" value="1"/>
</dbReference>
<proteinExistence type="inferred from homology"/>
<name>N8RM19_9GAMM</name>
<dbReference type="RefSeq" id="WP_004681968.1">
    <property type="nucleotide sequence ID" value="NZ_AIEB01000009.1"/>
</dbReference>
<sequence length="88" mass="10189">MSTSITSRVFMNGNSQAVRIPQEFRLNTKRVEIFLNQNGDLVIHPIADLNENRGEALWQALNEFDDDFVEALEKNRLEDNQVQERDAL</sequence>
<feature type="domain" description="SpoVT-AbrB" evidence="3">
    <location>
        <begin position="7"/>
        <end position="48"/>
    </location>
</feature>
<comment type="caution">
    <text evidence="4">The sequence shown here is derived from an EMBL/GenBank/DDBJ whole genome shotgun (WGS) entry which is preliminary data.</text>
</comment>
<keyword evidence="2" id="KW-0238">DNA-binding</keyword>
<dbReference type="Pfam" id="PF04014">
    <property type="entry name" value="MazE_antitoxin"/>
    <property type="match status" value="1"/>
</dbReference>
<dbReference type="InterPro" id="IPR007159">
    <property type="entry name" value="SpoVT-AbrB_dom"/>
</dbReference>
<dbReference type="EMBL" id="APOM01000043">
    <property type="protein sequence ID" value="ENU36448.1"/>
    <property type="molecule type" value="Genomic_DNA"/>
</dbReference>
<dbReference type="PATRIC" id="fig|981333.9.peg.1354"/>
<dbReference type="SUPFAM" id="SSF89447">
    <property type="entry name" value="AbrB/MazE/MraZ-like"/>
    <property type="match status" value="1"/>
</dbReference>
<dbReference type="InterPro" id="IPR037914">
    <property type="entry name" value="SpoVT-AbrB_sf"/>
</dbReference>
<evidence type="ECO:0000256" key="1">
    <source>
        <dbReference type="ARBA" id="ARBA00007924"/>
    </source>
</evidence>
<dbReference type="GeneID" id="99692518"/>
<dbReference type="GO" id="GO:0003677">
    <property type="term" value="F:DNA binding"/>
    <property type="evidence" value="ECO:0007669"/>
    <property type="project" value="UniProtKB-UniRule"/>
</dbReference>
<keyword evidence="5" id="KW-1185">Reference proteome</keyword>
<gene>
    <name evidence="4" type="ORF">F988_01315</name>
</gene>
<dbReference type="Proteomes" id="UP000023776">
    <property type="component" value="Unassembled WGS sequence"/>
</dbReference>